<dbReference type="InterPro" id="IPR046348">
    <property type="entry name" value="SIS_dom_sf"/>
</dbReference>
<evidence type="ECO:0000256" key="4">
    <source>
        <dbReference type="PIRNR" id="PIRNR004692"/>
    </source>
</evidence>
<evidence type="ECO:0000256" key="5">
    <source>
        <dbReference type="PROSITE-ProRule" id="PRU00703"/>
    </source>
</evidence>
<accession>A0ABW1SDR0</accession>
<proteinExistence type="inferred from homology"/>
<dbReference type="SMART" id="SM00116">
    <property type="entry name" value="CBS"/>
    <property type="match status" value="2"/>
</dbReference>
<feature type="domain" description="CBS" evidence="6">
    <location>
        <begin position="270"/>
        <end position="324"/>
    </location>
</feature>
<dbReference type="RefSeq" id="WP_377381012.1">
    <property type="nucleotide sequence ID" value="NZ_JBHSSW010000066.1"/>
</dbReference>
<gene>
    <name evidence="8" type="ORF">ACFQDM_16570</name>
</gene>
<dbReference type="InterPro" id="IPR000644">
    <property type="entry name" value="CBS_dom"/>
</dbReference>
<dbReference type="Gene3D" id="3.40.50.10490">
    <property type="entry name" value="Glucose-6-phosphate isomerase like protein, domain 1"/>
    <property type="match status" value="1"/>
</dbReference>
<feature type="domain" description="CBS" evidence="6">
    <location>
        <begin position="205"/>
        <end position="263"/>
    </location>
</feature>
<name>A0ABW1SDR0_9PROT</name>
<sequence length="324" mass="33937">MSEAADRILSALKRTIAVEIDGMTALEESLGDEAIRVVECLSRTKGRLACAGVGKSGHVARKIAATLASTGTQAYFVHPAEASHGDLGMISTDDAVLALSKSGETKELSDLIAYCRRFSVPLIGMTMEADSALGRASDYLLLVPNAAEACGETRAPTTSTTLMMALGDALAVALIEKRGFTAEDFKRYHPGGSLGAALTSAKELMHSGDEMPLVETGTSVPDAVAELSRKGFGCMGIVSSQGALIGIITDGDLRRHLSADLPSKSVDEIMTKSPVTIAADVLAADVLRQMTSGSKKLTQIFVTDADNKPVGFIHMHDLLKIGVS</sequence>
<dbReference type="PIRSF" id="PIRSF004692">
    <property type="entry name" value="KdsD_KpsF"/>
    <property type="match status" value="1"/>
</dbReference>
<feature type="domain" description="SIS" evidence="7">
    <location>
        <begin position="37"/>
        <end position="180"/>
    </location>
</feature>
<dbReference type="NCBIfam" id="TIGR00393">
    <property type="entry name" value="kpsF"/>
    <property type="match status" value="1"/>
</dbReference>
<evidence type="ECO:0000256" key="1">
    <source>
        <dbReference type="ARBA" id="ARBA00008165"/>
    </source>
</evidence>
<evidence type="ECO:0000256" key="2">
    <source>
        <dbReference type="ARBA" id="ARBA00022737"/>
    </source>
</evidence>
<dbReference type="Pfam" id="PF00571">
    <property type="entry name" value="CBS"/>
    <property type="match status" value="2"/>
</dbReference>
<dbReference type="PROSITE" id="PS51371">
    <property type="entry name" value="CBS"/>
    <property type="match status" value="2"/>
</dbReference>
<keyword evidence="2" id="KW-0677">Repeat</keyword>
<dbReference type="Proteomes" id="UP001596303">
    <property type="component" value="Unassembled WGS sequence"/>
</dbReference>
<evidence type="ECO:0000259" key="7">
    <source>
        <dbReference type="PROSITE" id="PS51464"/>
    </source>
</evidence>
<dbReference type="PANTHER" id="PTHR42745">
    <property type="match status" value="1"/>
</dbReference>
<organism evidence="8 9">
    <name type="scientific">Ponticaulis profundi</name>
    <dbReference type="NCBI Taxonomy" id="2665222"/>
    <lineage>
        <taxon>Bacteria</taxon>
        <taxon>Pseudomonadati</taxon>
        <taxon>Pseudomonadota</taxon>
        <taxon>Alphaproteobacteria</taxon>
        <taxon>Hyphomonadales</taxon>
        <taxon>Hyphomonadaceae</taxon>
        <taxon>Ponticaulis</taxon>
    </lineage>
</organism>
<dbReference type="EMBL" id="JBHSSW010000066">
    <property type="protein sequence ID" value="MFC6199695.1"/>
    <property type="molecule type" value="Genomic_DNA"/>
</dbReference>
<evidence type="ECO:0000259" key="6">
    <source>
        <dbReference type="PROSITE" id="PS51371"/>
    </source>
</evidence>
<evidence type="ECO:0000313" key="8">
    <source>
        <dbReference type="EMBL" id="MFC6199695.1"/>
    </source>
</evidence>
<dbReference type="InterPro" id="IPR046342">
    <property type="entry name" value="CBS_dom_sf"/>
</dbReference>
<protein>
    <submittedName>
        <fullName evidence="8">SIS domain-containing protein</fullName>
    </submittedName>
</protein>
<dbReference type="InterPro" id="IPR001347">
    <property type="entry name" value="SIS_dom"/>
</dbReference>
<dbReference type="Gene3D" id="3.10.580.10">
    <property type="entry name" value="CBS-domain"/>
    <property type="match status" value="1"/>
</dbReference>
<dbReference type="InterPro" id="IPR050986">
    <property type="entry name" value="GutQ/KpsF_isomerases"/>
</dbReference>
<reference evidence="9" key="1">
    <citation type="journal article" date="2019" name="Int. J. Syst. Evol. Microbiol.">
        <title>The Global Catalogue of Microorganisms (GCM) 10K type strain sequencing project: providing services to taxonomists for standard genome sequencing and annotation.</title>
        <authorList>
            <consortium name="The Broad Institute Genomics Platform"/>
            <consortium name="The Broad Institute Genome Sequencing Center for Infectious Disease"/>
            <person name="Wu L."/>
            <person name="Ma J."/>
        </authorList>
    </citation>
    <scope>NUCLEOTIDE SEQUENCE [LARGE SCALE GENOMIC DNA]</scope>
    <source>
        <strain evidence="9">CGMCC-1.15741</strain>
    </source>
</reference>
<keyword evidence="3 5" id="KW-0129">CBS domain</keyword>
<dbReference type="PROSITE" id="PS51464">
    <property type="entry name" value="SIS"/>
    <property type="match status" value="1"/>
</dbReference>
<comment type="similarity">
    <text evidence="1 4">Belongs to the SIS family. GutQ/KpsF subfamily.</text>
</comment>
<evidence type="ECO:0000313" key="9">
    <source>
        <dbReference type="Proteomes" id="UP001596303"/>
    </source>
</evidence>
<comment type="caution">
    <text evidence="8">The sequence shown here is derived from an EMBL/GenBank/DDBJ whole genome shotgun (WGS) entry which is preliminary data.</text>
</comment>
<dbReference type="PANTHER" id="PTHR42745:SF1">
    <property type="entry name" value="ARABINOSE 5-PHOSPHATE ISOMERASE KDSD"/>
    <property type="match status" value="1"/>
</dbReference>
<dbReference type="CDD" id="cd05014">
    <property type="entry name" value="SIS_Kpsf"/>
    <property type="match status" value="1"/>
</dbReference>
<dbReference type="InterPro" id="IPR004800">
    <property type="entry name" value="KdsD/KpsF-type"/>
</dbReference>
<keyword evidence="9" id="KW-1185">Reference proteome</keyword>
<dbReference type="InterPro" id="IPR035474">
    <property type="entry name" value="SIS_Kpsf"/>
</dbReference>
<evidence type="ECO:0000256" key="3">
    <source>
        <dbReference type="ARBA" id="ARBA00023122"/>
    </source>
</evidence>
<dbReference type="CDD" id="cd04604">
    <property type="entry name" value="CBS_pair_SIS_assoc"/>
    <property type="match status" value="1"/>
</dbReference>
<dbReference type="Pfam" id="PF01380">
    <property type="entry name" value="SIS"/>
    <property type="match status" value="1"/>
</dbReference>
<dbReference type="SUPFAM" id="SSF53697">
    <property type="entry name" value="SIS domain"/>
    <property type="match status" value="1"/>
</dbReference>